<dbReference type="EMBL" id="AC092390">
    <property type="protein sequence ID" value="AAL31690.1"/>
    <property type="molecule type" value="Genomic_DNA"/>
</dbReference>
<accession>Q8W5B8</accession>
<reference evidence="3" key="2">
    <citation type="journal article" date="2008" name="Nucleic Acids Res.">
        <title>The rice annotation project database (RAP-DB): 2008 update.</title>
        <authorList>
            <consortium name="The rice annotation project (RAP)"/>
        </authorList>
    </citation>
    <scope>GENOME REANNOTATION</scope>
    <source>
        <strain evidence="3">cv. Nipponbare</strain>
    </source>
</reference>
<protein>
    <submittedName>
        <fullName evidence="2">Uncharacterized protein</fullName>
    </submittedName>
</protein>
<organism evidence="2 3">
    <name type="scientific">Oryza sativa subsp. japonica</name>
    <name type="common">Rice</name>
    <dbReference type="NCBI Taxonomy" id="39947"/>
    <lineage>
        <taxon>Eukaryota</taxon>
        <taxon>Viridiplantae</taxon>
        <taxon>Streptophyta</taxon>
        <taxon>Embryophyta</taxon>
        <taxon>Tracheophyta</taxon>
        <taxon>Spermatophyta</taxon>
        <taxon>Magnoliopsida</taxon>
        <taxon>Liliopsida</taxon>
        <taxon>Poales</taxon>
        <taxon>Poaceae</taxon>
        <taxon>BOP clade</taxon>
        <taxon>Oryzoideae</taxon>
        <taxon>Oryzeae</taxon>
        <taxon>Oryzinae</taxon>
        <taxon>Oryza</taxon>
        <taxon>Oryza sativa</taxon>
    </lineage>
</organism>
<evidence type="ECO:0000313" key="3">
    <source>
        <dbReference type="Proteomes" id="UP000000763"/>
    </source>
</evidence>
<sequence length="159" mass="17860">MDELKDWIWLGRQKLLEGGQDHFEWRRPRLNTYWRRIGLTACEIGWRRAGANPDATRYGGEGENNRLGGEWFELSEIALGSGLDRSARRRAAISGGGHYPGFVVVKIGWRRRSEGVERLAAPRPTRSDTTRGKVGQPGGAREGVEEAKKSTVFEWGVVP</sequence>
<dbReference type="AlphaFoldDB" id="Q8W5B8"/>
<proteinExistence type="predicted"/>
<gene>
    <name evidence="2" type="primary">OSJNBb0013K08.15</name>
</gene>
<evidence type="ECO:0000256" key="1">
    <source>
        <dbReference type="SAM" id="MobiDB-lite"/>
    </source>
</evidence>
<dbReference type="Proteomes" id="UP000000763">
    <property type="component" value="Chromosome 3"/>
</dbReference>
<reference evidence="3" key="1">
    <citation type="journal article" date="2005" name="Nature">
        <title>The map-based sequence of the rice genome.</title>
        <authorList>
            <consortium name="International rice genome sequencing project (IRGSP)"/>
            <person name="Matsumoto T."/>
            <person name="Wu J."/>
            <person name="Kanamori H."/>
            <person name="Katayose Y."/>
            <person name="Fujisawa M."/>
            <person name="Namiki N."/>
            <person name="Mizuno H."/>
            <person name="Yamamoto K."/>
            <person name="Antonio B.A."/>
            <person name="Baba T."/>
            <person name="Sakata K."/>
            <person name="Nagamura Y."/>
            <person name="Aoki H."/>
            <person name="Arikawa K."/>
            <person name="Arita K."/>
            <person name="Bito T."/>
            <person name="Chiden Y."/>
            <person name="Fujitsuka N."/>
            <person name="Fukunaka R."/>
            <person name="Hamada M."/>
            <person name="Harada C."/>
            <person name="Hayashi A."/>
            <person name="Hijishita S."/>
            <person name="Honda M."/>
            <person name="Hosokawa S."/>
            <person name="Ichikawa Y."/>
            <person name="Idonuma A."/>
            <person name="Iijima M."/>
            <person name="Ikeda M."/>
            <person name="Ikeno M."/>
            <person name="Ito K."/>
            <person name="Ito S."/>
            <person name="Ito T."/>
            <person name="Ito Y."/>
            <person name="Ito Y."/>
            <person name="Iwabuchi A."/>
            <person name="Kamiya K."/>
            <person name="Karasawa W."/>
            <person name="Kurita K."/>
            <person name="Katagiri S."/>
            <person name="Kikuta A."/>
            <person name="Kobayashi H."/>
            <person name="Kobayashi N."/>
            <person name="Machita K."/>
            <person name="Maehara T."/>
            <person name="Masukawa M."/>
            <person name="Mizubayashi T."/>
            <person name="Mukai Y."/>
            <person name="Nagasaki H."/>
            <person name="Nagata Y."/>
            <person name="Naito S."/>
            <person name="Nakashima M."/>
            <person name="Nakama Y."/>
            <person name="Nakamichi Y."/>
            <person name="Nakamura M."/>
            <person name="Meguro A."/>
            <person name="Negishi M."/>
            <person name="Ohta I."/>
            <person name="Ohta T."/>
            <person name="Okamoto M."/>
            <person name="Ono N."/>
            <person name="Saji S."/>
            <person name="Sakaguchi M."/>
            <person name="Sakai K."/>
            <person name="Shibata M."/>
            <person name="Shimokawa T."/>
            <person name="Song J."/>
            <person name="Takazaki Y."/>
            <person name="Terasawa K."/>
            <person name="Tsugane M."/>
            <person name="Tsuji K."/>
            <person name="Ueda S."/>
            <person name="Waki K."/>
            <person name="Yamagata H."/>
            <person name="Yamamoto M."/>
            <person name="Yamamoto S."/>
            <person name="Yamane H."/>
            <person name="Yoshiki S."/>
            <person name="Yoshihara R."/>
            <person name="Yukawa K."/>
            <person name="Zhong H."/>
            <person name="Yano M."/>
            <person name="Yuan Q."/>
            <person name="Ouyang S."/>
            <person name="Liu J."/>
            <person name="Jones K.M."/>
            <person name="Gansberger K."/>
            <person name="Moffat K."/>
            <person name="Hill J."/>
            <person name="Bera J."/>
            <person name="Fadrosh D."/>
            <person name="Jin S."/>
            <person name="Johri S."/>
            <person name="Kim M."/>
            <person name="Overton L."/>
            <person name="Reardon M."/>
            <person name="Tsitrin T."/>
            <person name="Vuong H."/>
            <person name="Weaver B."/>
            <person name="Ciecko A."/>
            <person name="Tallon L."/>
            <person name="Jackson J."/>
            <person name="Pai G."/>
            <person name="Aken S.V."/>
            <person name="Utterback T."/>
            <person name="Reidmuller S."/>
            <person name="Feldblyum T."/>
            <person name="Hsiao J."/>
            <person name="Zismann V."/>
            <person name="Iobst S."/>
            <person name="de Vazeille A.R."/>
            <person name="Buell C.R."/>
            <person name="Ying K."/>
            <person name="Li Y."/>
            <person name="Lu T."/>
            <person name="Huang Y."/>
            <person name="Zhao Q."/>
            <person name="Feng Q."/>
            <person name="Zhang L."/>
            <person name="Zhu J."/>
            <person name="Weng Q."/>
            <person name="Mu J."/>
            <person name="Lu Y."/>
            <person name="Fan D."/>
            <person name="Liu Y."/>
            <person name="Guan J."/>
            <person name="Zhang Y."/>
            <person name="Yu S."/>
            <person name="Liu X."/>
            <person name="Zhang Y."/>
            <person name="Hong G."/>
            <person name="Han B."/>
            <person name="Choisne N."/>
            <person name="Demange N."/>
            <person name="Orjeda G."/>
            <person name="Samain S."/>
            <person name="Cattolico L."/>
            <person name="Pelletier E."/>
            <person name="Couloux A."/>
            <person name="Segurens B."/>
            <person name="Wincker P."/>
            <person name="D'Hont A."/>
            <person name="Scarpelli C."/>
            <person name="Weissenbach J."/>
            <person name="Salanoubat M."/>
            <person name="Quetier F."/>
            <person name="Yu Y."/>
            <person name="Kim H.R."/>
            <person name="Rambo T."/>
            <person name="Currie J."/>
            <person name="Collura K."/>
            <person name="Luo M."/>
            <person name="Yang T."/>
            <person name="Ammiraju J.S.S."/>
            <person name="Engler F."/>
            <person name="Soderlund C."/>
            <person name="Wing R.A."/>
            <person name="Palmer L.E."/>
            <person name="de la Bastide M."/>
            <person name="Spiegel L."/>
            <person name="Nascimento L."/>
            <person name="Zutavern T."/>
            <person name="O'Shaughnessy A."/>
            <person name="Dike S."/>
            <person name="Dedhia N."/>
            <person name="Preston R."/>
            <person name="Balija V."/>
            <person name="McCombie W.R."/>
            <person name="Chow T."/>
            <person name="Chen H."/>
            <person name="Chung M."/>
            <person name="Chen C."/>
            <person name="Shaw J."/>
            <person name="Wu H."/>
            <person name="Hsiao K."/>
            <person name="Chao Y."/>
            <person name="Chu M."/>
            <person name="Cheng C."/>
            <person name="Hour A."/>
            <person name="Lee P."/>
            <person name="Lin S."/>
            <person name="Lin Y."/>
            <person name="Liou J."/>
            <person name="Liu S."/>
            <person name="Hsing Y."/>
            <person name="Raghuvanshi S."/>
            <person name="Mohanty A."/>
            <person name="Bharti A.K."/>
            <person name="Gaur A."/>
            <person name="Gupta V."/>
            <person name="Kumar D."/>
            <person name="Ravi V."/>
            <person name="Vij S."/>
            <person name="Kapur A."/>
            <person name="Khurana P."/>
            <person name="Khurana P."/>
            <person name="Khurana J.P."/>
            <person name="Tyagi A.K."/>
            <person name="Gaikwad K."/>
            <person name="Singh A."/>
            <person name="Dalal V."/>
            <person name="Srivastava S."/>
            <person name="Dixit A."/>
            <person name="Pal A.K."/>
            <person name="Ghazi I.A."/>
            <person name="Yadav M."/>
            <person name="Pandit A."/>
            <person name="Bhargava A."/>
            <person name="Sureshbabu K."/>
            <person name="Batra K."/>
            <person name="Sharma T.R."/>
            <person name="Mohapatra T."/>
            <person name="Singh N.K."/>
            <person name="Messing J."/>
            <person name="Nelson A.B."/>
            <person name="Fuks G."/>
            <person name="Kavchok S."/>
            <person name="Keizer G."/>
            <person name="Linton E."/>
            <person name="Llaca V."/>
            <person name="Song R."/>
            <person name="Tanyolac B."/>
            <person name="Young S."/>
            <person name="Ho-Il K."/>
            <person name="Hahn J.H."/>
            <person name="Sangsakoo G."/>
            <person name="Vanavichit A."/>
            <person name="de Mattos Luiz.A.T."/>
            <person name="Zimmer P.D."/>
            <person name="Malone G."/>
            <person name="Dellagostin O."/>
            <person name="de Oliveira A.C."/>
            <person name="Bevan M."/>
            <person name="Bancroft I."/>
            <person name="Minx P."/>
            <person name="Cordum H."/>
            <person name="Wilson R."/>
            <person name="Cheng Z."/>
            <person name="Jin W."/>
            <person name="Jiang J."/>
            <person name="Leong S.A."/>
            <person name="Iwama H."/>
            <person name="Gojobori T."/>
            <person name="Itoh T."/>
            <person name="Niimura Y."/>
            <person name="Fujii Y."/>
            <person name="Habara T."/>
            <person name="Sakai H."/>
            <person name="Sato Y."/>
            <person name="Wilson G."/>
            <person name="Kumar K."/>
            <person name="McCouch S."/>
            <person name="Juretic N."/>
            <person name="Hoen D."/>
            <person name="Wright S."/>
            <person name="Bruskiewich R."/>
            <person name="Bureau T."/>
            <person name="Miyao A."/>
            <person name="Hirochika H."/>
            <person name="Nishikawa T."/>
            <person name="Kadowaki K."/>
            <person name="Sugiura M."/>
            <person name="Burr B."/>
            <person name="Sasaki T."/>
        </authorList>
    </citation>
    <scope>NUCLEOTIDE SEQUENCE [LARGE SCALE GENOMIC DNA]</scope>
    <source>
        <strain evidence="3">cv. Nipponbare</strain>
    </source>
</reference>
<name>Q8W5B8_ORYSJ</name>
<feature type="region of interest" description="Disordered" evidence="1">
    <location>
        <begin position="116"/>
        <end position="148"/>
    </location>
</feature>
<evidence type="ECO:0000313" key="2">
    <source>
        <dbReference type="EMBL" id="AAL31690.1"/>
    </source>
</evidence>